<evidence type="ECO:0000313" key="2">
    <source>
        <dbReference type="EMBL" id="MPC58864.1"/>
    </source>
</evidence>
<evidence type="ECO:0000256" key="1">
    <source>
        <dbReference type="SAM" id="MobiDB-lite"/>
    </source>
</evidence>
<sequence>MIRVHLHRNGIVSMLTQVVAGRGKQVASLSSGAADELCSVLANAHHSRRQNPHLKAPYGCHGNGGVELA</sequence>
<dbReference type="Proteomes" id="UP000324222">
    <property type="component" value="Unassembled WGS sequence"/>
</dbReference>
<name>A0A5B7GQI8_PORTR</name>
<organism evidence="2 3">
    <name type="scientific">Portunus trituberculatus</name>
    <name type="common">Swimming crab</name>
    <name type="synonym">Neptunus trituberculatus</name>
    <dbReference type="NCBI Taxonomy" id="210409"/>
    <lineage>
        <taxon>Eukaryota</taxon>
        <taxon>Metazoa</taxon>
        <taxon>Ecdysozoa</taxon>
        <taxon>Arthropoda</taxon>
        <taxon>Crustacea</taxon>
        <taxon>Multicrustacea</taxon>
        <taxon>Malacostraca</taxon>
        <taxon>Eumalacostraca</taxon>
        <taxon>Eucarida</taxon>
        <taxon>Decapoda</taxon>
        <taxon>Pleocyemata</taxon>
        <taxon>Brachyura</taxon>
        <taxon>Eubrachyura</taxon>
        <taxon>Portunoidea</taxon>
        <taxon>Portunidae</taxon>
        <taxon>Portuninae</taxon>
        <taxon>Portunus</taxon>
    </lineage>
</organism>
<evidence type="ECO:0000313" key="3">
    <source>
        <dbReference type="Proteomes" id="UP000324222"/>
    </source>
</evidence>
<accession>A0A5B7GQI8</accession>
<feature type="region of interest" description="Disordered" evidence="1">
    <location>
        <begin position="46"/>
        <end position="69"/>
    </location>
</feature>
<gene>
    <name evidence="2" type="ORF">E2C01_052874</name>
</gene>
<comment type="caution">
    <text evidence="2">The sequence shown here is derived from an EMBL/GenBank/DDBJ whole genome shotgun (WGS) entry which is preliminary data.</text>
</comment>
<dbReference type="AlphaFoldDB" id="A0A5B7GQI8"/>
<proteinExistence type="predicted"/>
<protein>
    <submittedName>
        <fullName evidence="2">Uncharacterized protein</fullName>
    </submittedName>
</protein>
<dbReference type="EMBL" id="VSRR010016053">
    <property type="protein sequence ID" value="MPC58864.1"/>
    <property type="molecule type" value="Genomic_DNA"/>
</dbReference>
<keyword evidence="3" id="KW-1185">Reference proteome</keyword>
<reference evidence="2 3" key="1">
    <citation type="submission" date="2019-05" db="EMBL/GenBank/DDBJ databases">
        <title>Another draft genome of Portunus trituberculatus and its Hox gene families provides insights of decapod evolution.</title>
        <authorList>
            <person name="Jeong J.-H."/>
            <person name="Song I."/>
            <person name="Kim S."/>
            <person name="Choi T."/>
            <person name="Kim D."/>
            <person name="Ryu S."/>
            <person name="Kim W."/>
        </authorList>
    </citation>
    <scope>NUCLEOTIDE SEQUENCE [LARGE SCALE GENOMIC DNA]</scope>
    <source>
        <tissue evidence="2">Muscle</tissue>
    </source>
</reference>